<evidence type="ECO:0000256" key="1">
    <source>
        <dbReference type="SAM" id="Coils"/>
    </source>
</evidence>
<keyword evidence="1" id="KW-0175">Coiled coil</keyword>
<protein>
    <submittedName>
        <fullName evidence="4">Uncharacterized protein</fullName>
    </submittedName>
</protein>
<feature type="transmembrane region" description="Helical" evidence="3">
    <location>
        <begin position="6"/>
        <end position="24"/>
    </location>
</feature>
<organism evidence="4 5">
    <name type="scientific">Vagococcus teuberi</name>
    <dbReference type="NCBI Taxonomy" id="519472"/>
    <lineage>
        <taxon>Bacteria</taxon>
        <taxon>Bacillati</taxon>
        <taxon>Bacillota</taxon>
        <taxon>Bacilli</taxon>
        <taxon>Lactobacillales</taxon>
        <taxon>Enterococcaceae</taxon>
        <taxon>Vagococcus</taxon>
    </lineage>
</organism>
<dbReference type="Gene3D" id="1.20.5.300">
    <property type="match status" value="1"/>
</dbReference>
<dbReference type="EMBL" id="CP017267">
    <property type="protein sequence ID" value="APB32105.1"/>
    <property type="molecule type" value="Genomic_DNA"/>
</dbReference>
<evidence type="ECO:0000256" key="3">
    <source>
        <dbReference type="SAM" id="Phobius"/>
    </source>
</evidence>
<dbReference type="RefSeq" id="WP_071457713.1">
    <property type="nucleotide sequence ID" value="NZ_CP017267.1"/>
</dbReference>
<feature type="region of interest" description="Disordered" evidence="2">
    <location>
        <begin position="81"/>
        <end position="104"/>
    </location>
</feature>
<gene>
    <name evidence="4" type="ORF">BHY08_09965</name>
</gene>
<reference evidence="4 5" key="1">
    <citation type="submission" date="2016-09" db="EMBL/GenBank/DDBJ databases">
        <title>Vagococcus teuberi sp. nov., isolated from the Malian artisanal sour milk fene.</title>
        <authorList>
            <person name="Wullschleger S."/>
            <person name="Seifert C."/>
            <person name="Baumgartner S."/>
            <person name="Lacroix C."/>
            <person name="Bonfoh B."/>
            <person name="Stevens M.J."/>
            <person name="Meile L."/>
        </authorList>
    </citation>
    <scope>NUCLEOTIDE SEQUENCE [LARGE SCALE GENOMIC DNA]</scope>
    <source>
        <strain evidence="4 5">DSM 21459</strain>
    </source>
</reference>
<proteinExistence type="predicted"/>
<sequence length="104" mass="11692">MKKQGILNIVLLMSLIIFAGVSVYKVEQNNKDIAQAQIQINELKATIDKQSKELSDKNTTIKDLKSDIQTAQEKIKKLNETSSFSQTDTQVGDTQNNTITYNPF</sequence>
<keyword evidence="3" id="KW-1133">Transmembrane helix</keyword>
<evidence type="ECO:0000256" key="2">
    <source>
        <dbReference type="SAM" id="MobiDB-lite"/>
    </source>
</evidence>
<feature type="coiled-coil region" evidence="1">
    <location>
        <begin position="26"/>
        <end position="81"/>
    </location>
</feature>
<dbReference type="Proteomes" id="UP000191200">
    <property type="component" value="Chromosome"/>
</dbReference>
<keyword evidence="5" id="KW-1185">Reference proteome</keyword>
<keyword evidence="3" id="KW-0472">Membrane</keyword>
<keyword evidence="3" id="KW-0812">Transmembrane</keyword>
<name>A0A1J0A872_9ENTE</name>
<evidence type="ECO:0000313" key="4">
    <source>
        <dbReference type="EMBL" id="APB32105.1"/>
    </source>
</evidence>
<dbReference type="AlphaFoldDB" id="A0A1J0A872"/>
<accession>A0A1J0A872</accession>
<dbReference type="KEGG" id="vte:BHY08_09965"/>
<evidence type="ECO:0000313" key="5">
    <source>
        <dbReference type="Proteomes" id="UP000191200"/>
    </source>
</evidence>